<dbReference type="EMBL" id="CAUYUJ010017644">
    <property type="protein sequence ID" value="CAK0876596.1"/>
    <property type="molecule type" value="Genomic_DNA"/>
</dbReference>
<accession>A0ABN9VT68</accession>
<feature type="domain" description="RSE1/DDB1/CPSF1 C-terminal" evidence="1">
    <location>
        <begin position="41"/>
        <end position="178"/>
    </location>
</feature>
<comment type="caution">
    <text evidence="2">The sequence shown here is derived from an EMBL/GenBank/DDBJ whole genome shotgun (WGS) entry which is preliminary data.</text>
</comment>
<reference evidence="2" key="1">
    <citation type="submission" date="2023-10" db="EMBL/GenBank/DDBJ databases">
        <authorList>
            <person name="Chen Y."/>
            <person name="Shah S."/>
            <person name="Dougan E. K."/>
            <person name="Thang M."/>
            <person name="Chan C."/>
        </authorList>
    </citation>
    <scope>NUCLEOTIDE SEQUENCE [LARGE SCALE GENOMIC DNA]</scope>
</reference>
<evidence type="ECO:0000313" key="2">
    <source>
        <dbReference type="EMBL" id="CAK0876596.1"/>
    </source>
</evidence>
<dbReference type="InterPro" id="IPR015943">
    <property type="entry name" value="WD40/YVTN_repeat-like_dom_sf"/>
</dbReference>
<sequence length="182" mass="20336">MGSTKQSIPWHINSAVHPLLDALGASRIDNVKNLGKLGRYRFSFDPDEHVLSMAWVRIAGLPSPCLAVGTGANTGEDLTCRGRILIFSIKDREPGIVPAMYQRSIKAPVTVVSQWGEFLVHSEGYKLFFERWEKENGNFNKVALFDGQMCLTSMSSIKNFLLCGDLRKGIDFVQWKEEAADD</sequence>
<dbReference type="Proteomes" id="UP001189429">
    <property type="component" value="Unassembled WGS sequence"/>
</dbReference>
<dbReference type="InterPro" id="IPR004871">
    <property type="entry name" value="RSE1/DDB1/CPSF1_C"/>
</dbReference>
<protein>
    <recommendedName>
        <fullName evidence="1">RSE1/DDB1/CPSF1 C-terminal domain-containing protein</fullName>
    </recommendedName>
</protein>
<dbReference type="Pfam" id="PF03178">
    <property type="entry name" value="CPSF_A"/>
    <property type="match status" value="1"/>
</dbReference>
<keyword evidence="3" id="KW-1185">Reference proteome</keyword>
<dbReference type="PANTHER" id="PTHR10644">
    <property type="entry name" value="DNA REPAIR/RNA PROCESSING CPSF FAMILY"/>
    <property type="match status" value="1"/>
</dbReference>
<name>A0ABN9VT68_9DINO</name>
<dbReference type="Gene3D" id="2.130.10.10">
    <property type="entry name" value="YVTN repeat-like/Quinoprotein amine dehydrogenase"/>
    <property type="match status" value="1"/>
</dbReference>
<dbReference type="InterPro" id="IPR050358">
    <property type="entry name" value="RSE1/DDB1/CFT1"/>
</dbReference>
<organism evidence="2 3">
    <name type="scientific">Prorocentrum cordatum</name>
    <dbReference type="NCBI Taxonomy" id="2364126"/>
    <lineage>
        <taxon>Eukaryota</taxon>
        <taxon>Sar</taxon>
        <taxon>Alveolata</taxon>
        <taxon>Dinophyceae</taxon>
        <taxon>Prorocentrales</taxon>
        <taxon>Prorocentraceae</taxon>
        <taxon>Prorocentrum</taxon>
    </lineage>
</organism>
<proteinExistence type="predicted"/>
<evidence type="ECO:0000259" key="1">
    <source>
        <dbReference type="Pfam" id="PF03178"/>
    </source>
</evidence>
<gene>
    <name evidence="2" type="ORF">PCOR1329_LOCUS60902</name>
</gene>
<evidence type="ECO:0000313" key="3">
    <source>
        <dbReference type="Proteomes" id="UP001189429"/>
    </source>
</evidence>